<dbReference type="EMBL" id="RQJO01000007">
    <property type="protein sequence ID" value="RRB06837.1"/>
    <property type="molecule type" value="Genomic_DNA"/>
</dbReference>
<dbReference type="RefSeq" id="WP_124870632.1">
    <property type="nucleotide sequence ID" value="NZ_RQJO01000007.1"/>
</dbReference>
<keyword evidence="1" id="KW-0812">Transmembrane</keyword>
<keyword evidence="1" id="KW-0472">Membrane</keyword>
<dbReference type="Proteomes" id="UP000271925">
    <property type="component" value="Unassembled WGS sequence"/>
</dbReference>
<keyword evidence="1" id="KW-1133">Transmembrane helix</keyword>
<feature type="transmembrane region" description="Helical" evidence="1">
    <location>
        <begin position="25"/>
        <end position="46"/>
    </location>
</feature>
<protein>
    <submittedName>
        <fullName evidence="2">Uncharacterized protein</fullName>
    </submittedName>
</protein>
<sequence>MNKYYFLESIYKIIHKDCRNNFAQIAIRSIVILLLSFCHLSLLPLFQNGIYAKMIYSEYYKDALSGEEDRISTLKVCLDNIFEIEPMSMTNFEAVMKDLTYRKEFFSKIDKNAYRFVIGNENRIKGIHTVQRYPQGIFYTWKSYGNKTRTLDDLLMELKKYRIGEQSGGVSYKFNRNGKLYTFIIRSEPDFESCNVHIQPTK</sequence>
<organism evidence="2 3">
    <name type="scientific">Larkinella rosea</name>
    <dbReference type="NCBI Taxonomy" id="2025312"/>
    <lineage>
        <taxon>Bacteria</taxon>
        <taxon>Pseudomonadati</taxon>
        <taxon>Bacteroidota</taxon>
        <taxon>Cytophagia</taxon>
        <taxon>Cytophagales</taxon>
        <taxon>Spirosomataceae</taxon>
        <taxon>Larkinella</taxon>
    </lineage>
</organism>
<dbReference type="OrthoDB" id="9836828at2"/>
<evidence type="ECO:0000256" key="1">
    <source>
        <dbReference type="SAM" id="Phobius"/>
    </source>
</evidence>
<name>A0A3P1C0H0_9BACT</name>
<evidence type="ECO:0000313" key="3">
    <source>
        <dbReference type="Proteomes" id="UP000271925"/>
    </source>
</evidence>
<comment type="caution">
    <text evidence="2">The sequence shown here is derived from an EMBL/GenBank/DDBJ whole genome shotgun (WGS) entry which is preliminary data.</text>
</comment>
<dbReference type="AlphaFoldDB" id="A0A3P1C0H0"/>
<keyword evidence="3" id="KW-1185">Reference proteome</keyword>
<gene>
    <name evidence="2" type="ORF">EHT25_03340</name>
</gene>
<evidence type="ECO:0000313" key="2">
    <source>
        <dbReference type="EMBL" id="RRB06837.1"/>
    </source>
</evidence>
<reference evidence="2 3" key="1">
    <citation type="submission" date="2018-11" db="EMBL/GenBank/DDBJ databases">
        <authorList>
            <person name="Zhou Z."/>
            <person name="Wang G."/>
        </authorList>
    </citation>
    <scope>NUCLEOTIDE SEQUENCE [LARGE SCALE GENOMIC DNA]</scope>
    <source>
        <strain evidence="2 3">KCTC52004</strain>
    </source>
</reference>
<proteinExistence type="predicted"/>
<accession>A0A3P1C0H0</accession>